<organism evidence="2 3">
    <name type="scientific">Cylicocyclus nassatus</name>
    <name type="common">Nematode worm</name>
    <dbReference type="NCBI Taxonomy" id="53992"/>
    <lineage>
        <taxon>Eukaryota</taxon>
        <taxon>Metazoa</taxon>
        <taxon>Ecdysozoa</taxon>
        <taxon>Nematoda</taxon>
        <taxon>Chromadorea</taxon>
        <taxon>Rhabditida</taxon>
        <taxon>Rhabditina</taxon>
        <taxon>Rhabditomorpha</taxon>
        <taxon>Strongyloidea</taxon>
        <taxon>Strongylidae</taxon>
        <taxon>Cylicocyclus</taxon>
    </lineage>
</organism>
<name>A0AA36DKZ3_CYLNA</name>
<dbReference type="AlphaFoldDB" id="A0AA36DKZ3"/>
<evidence type="ECO:0000256" key="1">
    <source>
        <dbReference type="SAM" id="MobiDB-lite"/>
    </source>
</evidence>
<evidence type="ECO:0000313" key="3">
    <source>
        <dbReference type="Proteomes" id="UP001176961"/>
    </source>
</evidence>
<gene>
    <name evidence="2" type="ORF">CYNAS_LOCUS673</name>
</gene>
<accession>A0AA36DKZ3</accession>
<dbReference type="Gene3D" id="3.40.50.2300">
    <property type="match status" value="1"/>
</dbReference>
<feature type="compositionally biased region" description="Low complexity" evidence="1">
    <location>
        <begin position="359"/>
        <end position="371"/>
    </location>
</feature>
<comment type="caution">
    <text evidence="2">The sequence shown here is derived from an EMBL/GenBank/DDBJ whole genome shotgun (WGS) entry which is preliminary data.</text>
</comment>
<dbReference type="InterPro" id="IPR028082">
    <property type="entry name" value="Peripla_BP_I"/>
</dbReference>
<reference evidence="2" key="1">
    <citation type="submission" date="2023-07" db="EMBL/GenBank/DDBJ databases">
        <authorList>
            <consortium name="CYATHOMIX"/>
        </authorList>
    </citation>
    <scope>NUCLEOTIDE SEQUENCE</scope>
    <source>
        <strain evidence="2">N/A</strain>
    </source>
</reference>
<proteinExistence type="predicted"/>
<protein>
    <submittedName>
        <fullName evidence="2">Uncharacterized protein</fullName>
    </submittedName>
</protein>
<dbReference type="Proteomes" id="UP001176961">
    <property type="component" value="Unassembled WGS sequence"/>
</dbReference>
<dbReference type="EMBL" id="CATQJL010000001">
    <property type="protein sequence ID" value="CAJ0588690.1"/>
    <property type="molecule type" value="Genomic_DNA"/>
</dbReference>
<sequence>MAQYATQLYDAMMVYAGVLNKTIASNQNIRDGAFLFNRTKDAYPGALANVIEACDGSRIPYFIVTGVGRSAEPKRLIAHTLIPLYDSQNEIQFASNGRPIPMTVPACGFTEVEKESRLRRELRKLKEAIPPLPSPAKLYDQIIEASTMIMITTEIFDQLKEDSSLFYMSNAPYGELERDTQIFELRTGNCKMRLEFLRRLRLLFSKVPVLIATKAMNENAWNARMERPQYYISRDGQRKPLLTDANLLELIINDHLRFIDEFYMTIQQTRAECLTRERAEREARDVRVFNAIQSIQQTMVEVKDTVSKQKITIKSCAAWTQTYPLERQKVCRAVQTTHQAPLKAKTMQTEAPSPPTLPQMPQMPAQPMLFP</sequence>
<dbReference type="SUPFAM" id="SSF53822">
    <property type="entry name" value="Periplasmic binding protein-like I"/>
    <property type="match status" value="1"/>
</dbReference>
<feature type="region of interest" description="Disordered" evidence="1">
    <location>
        <begin position="341"/>
        <end position="371"/>
    </location>
</feature>
<evidence type="ECO:0000313" key="2">
    <source>
        <dbReference type="EMBL" id="CAJ0588690.1"/>
    </source>
</evidence>
<keyword evidence="3" id="KW-1185">Reference proteome</keyword>